<reference evidence="2" key="1">
    <citation type="submission" date="2022-04" db="EMBL/GenBank/DDBJ databases">
        <title>Roseibium sp. CAU 1639 isolated from mud.</title>
        <authorList>
            <person name="Kim W."/>
        </authorList>
    </citation>
    <scope>NUCLEOTIDE SEQUENCE</scope>
    <source>
        <strain evidence="2">CAU 1639</strain>
    </source>
</reference>
<gene>
    <name evidence="2" type="ORF">M0H32_22820</name>
</gene>
<protein>
    <submittedName>
        <fullName evidence="2">DUF6527 family protein</fullName>
    </submittedName>
</protein>
<evidence type="ECO:0000313" key="3">
    <source>
        <dbReference type="Proteomes" id="UP001431221"/>
    </source>
</evidence>
<dbReference type="RefSeq" id="WP_248157923.1">
    <property type="nucleotide sequence ID" value="NZ_JALNMJ010000020.1"/>
</dbReference>
<dbReference type="Proteomes" id="UP001431221">
    <property type="component" value="Unassembled WGS sequence"/>
</dbReference>
<keyword evidence="3" id="KW-1185">Reference proteome</keyword>
<evidence type="ECO:0000313" key="2">
    <source>
        <dbReference type="EMBL" id="MCK7615008.1"/>
    </source>
</evidence>
<accession>A0ABT0GZZ6</accession>
<feature type="region of interest" description="Disordered" evidence="1">
    <location>
        <begin position="109"/>
        <end position="132"/>
    </location>
</feature>
<name>A0ABT0GZZ6_9HYPH</name>
<sequence>MTGSIEKLVPQFVEFIPKVLEPGVLYISVEYTTTAHRCACGCGEKVVLPLHPTDWRLTFDGKSITMRPSVGNWGFPCRSHYLITCNRIEWAENWSDEQISAGRIRDAKRRSSWHGTQAANTHKPVETPAPNLKSHGLAGFIRRMKEFVTQFRR</sequence>
<dbReference type="InterPro" id="IPR045384">
    <property type="entry name" value="DUF6527"/>
</dbReference>
<dbReference type="EMBL" id="JALNMJ010000020">
    <property type="protein sequence ID" value="MCK7615008.1"/>
    <property type="molecule type" value="Genomic_DNA"/>
</dbReference>
<proteinExistence type="predicted"/>
<organism evidence="2 3">
    <name type="scientific">Roseibium sediminicola</name>
    <dbReference type="NCBI Taxonomy" id="2933272"/>
    <lineage>
        <taxon>Bacteria</taxon>
        <taxon>Pseudomonadati</taxon>
        <taxon>Pseudomonadota</taxon>
        <taxon>Alphaproteobacteria</taxon>
        <taxon>Hyphomicrobiales</taxon>
        <taxon>Stappiaceae</taxon>
        <taxon>Roseibium</taxon>
    </lineage>
</organism>
<evidence type="ECO:0000256" key="1">
    <source>
        <dbReference type="SAM" id="MobiDB-lite"/>
    </source>
</evidence>
<comment type="caution">
    <text evidence="2">The sequence shown here is derived from an EMBL/GenBank/DDBJ whole genome shotgun (WGS) entry which is preliminary data.</text>
</comment>
<dbReference type="Pfam" id="PF20137">
    <property type="entry name" value="BubE"/>
    <property type="match status" value="1"/>
</dbReference>